<dbReference type="AlphaFoldDB" id="A0A2R6PWG8"/>
<organism evidence="2 3">
    <name type="scientific">Hermanssonia centrifuga</name>
    <dbReference type="NCBI Taxonomy" id="98765"/>
    <lineage>
        <taxon>Eukaryota</taxon>
        <taxon>Fungi</taxon>
        <taxon>Dikarya</taxon>
        <taxon>Basidiomycota</taxon>
        <taxon>Agaricomycotina</taxon>
        <taxon>Agaricomycetes</taxon>
        <taxon>Polyporales</taxon>
        <taxon>Meruliaceae</taxon>
        <taxon>Hermanssonia</taxon>
    </lineage>
</organism>
<gene>
    <name evidence="2" type="ORF">PHLCEN_2v4265</name>
</gene>
<evidence type="ECO:0000313" key="2">
    <source>
        <dbReference type="EMBL" id="PSR97723.1"/>
    </source>
</evidence>
<proteinExistence type="predicted"/>
<accession>A0A2R6PWG8</accession>
<feature type="region of interest" description="Disordered" evidence="1">
    <location>
        <begin position="66"/>
        <end position="132"/>
    </location>
</feature>
<name>A0A2R6PWG8_9APHY</name>
<comment type="caution">
    <text evidence="2">The sequence shown here is derived from an EMBL/GenBank/DDBJ whole genome shotgun (WGS) entry which is preliminary data.</text>
</comment>
<reference evidence="2 3" key="1">
    <citation type="submission" date="2018-02" db="EMBL/GenBank/DDBJ databases">
        <title>Genome sequence of the basidiomycete white-rot fungus Phlebia centrifuga.</title>
        <authorList>
            <person name="Granchi Z."/>
            <person name="Peng M."/>
            <person name="de Vries R.P."/>
            <person name="Hilden K."/>
            <person name="Makela M.R."/>
            <person name="Grigoriev I."/>
            <person name="Riley R."/>
        </authorList>
    </citation>
    <scope>NUCLEOTIDE SEQUENCE [LARGE SCALE GENOMIC DNA]</scope>
    <source>
        <strain evidence="2 3">FBCC195</strain>
    </source>
</reference>
<dbReference type="Proteomes" id="UP000186601">
    <property type="component" value="Unassembled WGS sequence"/>
</dbReference>
<sequence length="132" mass="14312">MAPWHLETDQRRLEVERGMALLTREAPTGVNSAMNSVEVELDDLQALLQRPPSMLLWRQAMPQGMYGTQEGGASEGANETIGGAGHSKGGNNNREFQRILDLVEPAPAPDRMSTGRGTCTDPTASIQRPSLL</sequence>
<keyword evidence="3" id="KW-1185">Reference proteome</keyword>
<feature type="compositionally biased region" description="Polar residues" evidence="1">
    <location>
        <begin position="115"/>
        <end position="132"/>
    </location>
</feature>
<evidence type="ECO:0000313" key="3">
    <source>
        <dbReference type="Proteomes" id="UP000186601"/>
    </source>
</evidence>
<evidence type="ECO:0000256" key="1">
    <source>
        <dbReference type="SAM" id="MobiDB-lite"/>
    </source>
</evidence>
<dbReference type="EMBL" id="MLYV02000430">
    <property type="protein sequence ID" value="PSR97723.1"/>
    <property type="molecule type" value="Genomic_DNA"/>
</dbReference>
<protein>
    <submittedName>
        <fullName evidence="2">Uncharacterized protein</fullName>
    </submittedName>
</protein>